<comment type="similarity">
    <text evidence="3 13">Belongs to the ubiquitin-activating E1 family. UBA3 subfamily.</text>
</comment>
<keyword evidence="6 13" id="KW-0436">Ligase</keyword>
<dbReference type="Gene3D" id="3.40.50.720">
    <property type="entry name" value="NAD(P)-binding Rossmann-like Domain"/>
    <property type="match status" value="1"/>
</dbReference>
<evidence type="ECO:0000313" key="16">
    <source>
        <dbReference type="Proteomes" id="UP000094565"/>
    </source>
</evidence>
<evidence type="ECO:0000256" key="3">
    <source>
        <dbReference type="ARBA" id="ARBA00006310"/>
    </source>
</evidence>
<keyword evidence="16" id="KW-1185">Reference proteome</keyword>
<evidence type="ECO:0000259" key="14">
    <source>
        <dbReference type="Pfam" id="PF00899"/>
    </source>
</evidence>
<feature type="domain" description="THIF-type NAD/FAD binding fold" evidence="14">
    <location>
        <begin position="27"/>
        <end position="324"/>
    </location>
</feature>
<dbReference type="AlphaFoldDB" id="A0A1B2JIP2"/>
<evidence type="ECO:0000256" key="4">
    <source>
        <dbReference type="ARBA" id="ARBA00015203"/>
    </source>
</evidence>
<dbReference type="Proteomes" id="UP000094565">
    <property type="component" value="Chromosome 4"/>
</dbReference>
<dbReference type="EC" id="6.2.1.64" evidence="10 13"/>
<dbReference type="PANTHER" id="PTHR10953:SF6">
    <property type="entry name" value="NEDD8-ACTIVATING ENZYME E1 CATALYTIC SUBUNIT"/>
    <property type="match status" value="1"/>
</dbReference>
<comment type="catalytic activity">
    <reaction evidence="11 13">
        <text>ATP + [NEDD8 protein] + [E1 NEDD8-activating enzyme]-L-cysteine = AMP + diphosphate + [E1 NEDD8-activating enzyme]-S-[NEDD8 protein]-yl-L-cysteine.</text>
        <dbReference type="EC" id="6.2.1.64"/>
    </reaction>
</comment>
<comment type="subcellular location">
    <subcellularLocation>
        <location evidence="1">Cytoplasm</location>
    </subcellularLocation>
</comment>
<accession>A0A1B2JIP2</accession>
<sequence length="328" mass="36888">MSINSIKPYTEKKGPFTDDIYEPNTEETFHAIKSSKILVIGAGGLGCEILKNLSLSGFQDIHVIDMDTIDLTNLNRQFLFRNKDIGKSKAKVASRFVMNRIPNVRITPHFCRIQDKDDLFYKQFQLVICGLDSTEARRWINHKLVTLLDPNDFSSLIPMIDGGTEGFRGQSRLILPTLSSCFECSLDMIPTNVTYPVCTIANTPRLPEHCIEWAHQLEWPKKFGDKPFDADDPSQVDWMYKTSLERAKQFDIEGVTLSLTLGVVKNIIPAISSTNAIIAASCCNEALKLISNVNPILDNYMMYSGDESVFTYTFKHERKPSCPVCGGS</sequence>
<dbReference type="EMBL" id="CP014587">
    <property type="protein sequence ID" value="ANZ77896.1"/>
    <property type="molecule type" value="Genomic_DNA"/>
</dbReference>
<evidence type="ECO:0000256" key="12">
    <source>
        <dbReference type="PROSITE-ProRule" id="PRU10132"/>
    </source>
</evidence>
<evidence type="ECO:0000313" key="15">
    <source>
        <dbReference type="EMBL" id="ANZ77896.1"/>
    </source>
</evidence>
<dbReference type="UniPathway" id="UPA00885"/>
<dbReference type="InterPro" id="IPR045886">
    <property type="entry name" value="ThiF/MoeB/HesA"/>
</dbReference>
<keyword evidence="7 13" id="KW-0547">Nucleotide-binding</keyword>
<evidence type="ECO:0000256" key="7">
    <source>
        <dbReference type="ARBA" id="ARBA00022741"/>
    </source>
</evidence>
<evidence type="ECO:0000256" key="13">
    <source>
        <dbReference type="RuleBase" id="RU368009"/>
    </source>
</evidence>
<dbReference type="InterPro" id="IPR000594">
    <property type="entry name" value="ThiF_NAD_FAD-bd"/>
</dbReference>
<dbReference type="InterPro" id="IPR023318">
    <property type="entry name" value="Ub_act_enz_dom_a_sf"/>
</dbReference>
<dbReference type="GO" id="GO:0005737">
    <property type="term" value="C:cytoplasm"/>
    <property type="evidence" value="ECO:0007669"/>
    <property type="project" value="UniProtKB-SubCell"/>
</dbReference>
<comment type="pathway">
    <text evidence="2 13">Protein modification; protein neddylation.</text>
</comment>
<protein>
    <recommendedName>
        <fullName evidence="4 13">NEDD8-activating enzyme E1 catalytic subunit</fullName>
        <ecNumber evidence="10 13">6.2.1.64</ecNumber>
    </recommendedName>
</protein>
<evidence type="ECO:0000256" key="6">
    <source>
        <dbReference type="ARBA" id="ARBA00022598"/>
    </source>
</evidence>
<dbReference type="PROSITE" id="PS00865">
    <property type="entry name" value="UBIQUITIN_ACTIVAT_2"/>
    <property type="match status" value="1"/>
</dbReference>
<keyword evidence="5" id="KW-0963">Cytoplasm</keyword>
<gene>
    <name evidence="15" type="primary">UBA3</name>
    <name evidence="15" type="ORF">ATY40_BA7505112</name>
</gene>
<evidence type="ECO:0000256" key="5">
    <source>
        <dbReference type="ARBA" id="ARBA00022490"/>
    </source>
</evidence>
<comment type="function">
    <text evidence="13">Catalytic subunit of the dimeric E1 enzyme, which activates NEDD8.</text>
</comment>
<evidence type="ECO:0000256" key="8">
    <source>
        <dbReference type="ARBA" id="ARBA00022786"/>
    </source>
</evidence>
<keyword evidence="8 13" id="KW-0833">Ubl conjugation pathway</keyword>
<proteinExistence type="inferred from homology"/>
<dbReference type="InterPro" id="IPR030468">
    <property type="entry name" value="Uba3_N"/>
</dbReference>
<dbReference type="GO" id="GO:0005634">
    <property type="term" value="C:nucleus"/>
    <property type="evidence" value="ECO:0007669"/>
    <property type="project" value="TreeGrafter"/>
</dbReference>
<dbReference type="InterPro" id="IPR033127">
    <property type="entry name" value="UBQ-activ_enz_E1_Cys_AS"/>
</dbReference>
<dbReference type="OrthoDB" id="10255449at2759"/>
<dbReference type="GO" id="GO:0019781">
    <property type="term" value="F:NEDD8 activating enzyme activity"/>
    <property type="evidence" value="ECO:0007669"/>
    <property type="project" value="UniProtKB-UniRule"/>
</dbReference>
<evidence type="ECO:0000256" key="9">
    <source>
        <dbReference type="ARBA" id="ARBA00022840"/>
    </source>
</evidence>
<organism evidence="15 16">
    <name type="scientific">Komagataella pastoris</name>
    <name type="common">Yeast</name>
    <name type="synonym">Pichia pastoris</name>
    <dbReference type="NCBI Taxonomy" id="4922"/>
    <lineage>
        <taxon>Eukaryota</taxon>
        <taxon>Fungi</taxon>
        <taxon>Dikarya</taxon>
        <taxon>Ascomycota</taxon>
        <taxon>Saccharomycotina</taxon>
        <taxon>Pichiomycetes</taxon>
        <taxon>Pichiales</taxon>
        <taxon>Pichiaceae</taxon>
        <taxon>Komagataella</taxon>
    </lineage>
</organism>
<dbReference type="Gene3D" id="1.10.10.520">
    <property type="entry name" value="Ubiquitin activating enzymes (Uba3). Chain: B, domain 2"/>
    <property type="match status" value="1"/>
</dbReference>
<dbReference type="SUPFAM" id="SSF69572">
    <property type="entry name" value="Activating enzymes of the ubiquitin-like proteins"/>
    <property type="match status" value="1"/>
</dbReference>
<feature type="active site" description="Glycyl thioester intermediate" evidence="12">
    <location>
        <position position="198"/>
    </location>
</feature>
<evidence type="ECO:0000256" key="2">
    <source>
        <dbReference type="ARBA" id="ARBA00005032"/>
    </source>
</evidence>
<dbReference type="CDD" id="cd01488">
    <property type="entry name" value="Uba3_RUB"/>
    <property type="match status" value="1"/>
</dbReference>
<dbReference type="PANTHER" id="PTHR10953">
    <property type="entry name" value="UBIQUITIN-ACTIVATING ENZYME E1"/>
    <property type="match status" value="1"/>
</dbReference>
<reference evidence="15 16" key="1">
    <citation type="submission" date="2016-02" db="EMBL/GenBank/DDBJ databases">
        <title>Comparative genomic and transcriptomic foundation for Pichia pastoris.</title>
        <authorList>
            <person name="Love K.R."/>
            <person name="Shah K.A."/>
            <person name="Whittaker C.A."/>
            <person name="Wu J."/>
            <person name="Bartlett M.C."/>
            <person name="Ma D."/>
            <person name="Leeson R.L."/>
            <person name="Priest M."/>
            <person name="Young S.K."/>
            <person name="Love J.C."/>
        </authorList>
    </citation>
    <scope>NUCLEOTIDE SEQUENCE [LARGE SCALE GENOMIC DNA]</scope>
    <source>
        <strain evidence="15 16">ATCC 28485</strain>
    </source>
</reference>
<dbReference type="InterPro" id="IPR035985">
    <property type="entry name" value="Ubiquitin-activating_enz"/>
</dbReference>
<evidence type="ECO:0000256" key="10">
    <source>
        <dbReference type="ARBA" id="ARBA00023624"/>
    </source>
</evidence>
<dbReference type="FunFam" id="1.10.10.520:FF:000001">
    <property type="entry name" value="NEDD8-activating enzyme E1 catalytic subunit"/>
    <property type="match status" value="1"/>
</dbReference>
<dbReference type="GO" id="GO:0005524">
    <property type="term" value="F:ATP binding"/>
    <property type="evidence" value="ECO:0007669"/>
    <property type="project" value="UniProtKB-UniRule"/>
</dbReference>
<dbReference type="GO" id="GO:0045116">
    <property type="term" value="P:protein neddylation"/>
    <property type="evidence" value="ECO:0007669"/>
    <property type="project" value="UniProtKB-UniRule"/>
</dbReference>
<dbReference type="Pfam" id="PF00899">
    <property type="entry name" value="ThiF"/>
    <property type="match status" value="1"/>
</dbReference>
<name>A0A1B2JIP2_PICPA</name>
<keyword evidence="9 13" id="KW-0067">ATP-binding</keyword>
<evidence type="ECO:0000256" key="1">
    <source>
        <dbReference type="ARBA" id="ARBA00004496"/>
    </source>
</evidence>
<evidence type="ECO:0000256" key="11">
    <source>
        <dbReference type="ARBA" id="ARBA00024626"/>
    </source>
</evidence>